<dbReference type="EMBL" id="AZBY01000020">
    <property type="protein sequence ID" value="KDB00580.1"/>
    <property type="molecule type" value="Genomic_DNA"/>
</dbReference>
<organism evidence="1 2">
    <name type="scientific">Apilactobacillus kunkeei EFB6</name>
    <dbReference type="NCBI Taxonomy" id="1419324"/>
    <lineage>
        <taxon>Bacteria</taxon>
        <taxon>Bacillati</taxon>
        <taxon>Bacillota</taxon>
        <taxon>Bacilli</taxon>
        <taxon>Lactobacillales</taxon>
        <taxon>Lactobacillaceae</taxon>
        <taxon>Apilactobacillus</taxon>
    </lineage>
</organism>
<reference evidence="1 2" key="1">
    <citation type="journal article" date="2015" name="Stand. Genomic Sci.">
        <title>High quality draft genome of Lactobacillus kunkeei EFB6, isolated from a German European foulbrood outbreak of honeybees.</title>
        <authorList>
            <person name="Djukic M."/>
            <person name="Poehlein A."/>
            <person name="Strauss J."/>
            <person name="Tann F.J."/>
            <person name="Leimbach A."/>
            <person name="Hoppert M."/>
            <person name="Daniel R."/>
        </authorList>
    </citation>
    <scope>NUCLEOTIDE SEQUENCE [LARGE SCALE GENOMIC DNA]</scope>
    <source>
        <strain evidence="1 2">EFB6</strain>
    </source>
</reference>
<gene>
    <name evidence="1" type="ORF">LAKU_20c00250</name>
</gene>
<dbReference type="AlphaFoldDB" id="A0A837ADH2"/>
<accession>A0A837ADH2</accession>
<evidence type="ECO:0008006" key="3">
    <source>
        <dbReference type="Google" id="ProtNLM"/>
    </source>
</evidence>
<evidence type="ECO:0000313" key="2">
    <source>
        <dbReference type="Proteomes" id="UP000026921"/>
    </source>
</evidence>
<evidence type="ECO:0000313" key="1">
    <source>
        <dbReference type="EMBL" id="KDB00580.1"/>
    </source>
</evidence>
<name>A0A837ADH2_9LACO</name>
<protein>
    <recommendedName>
        <fullName evidence="3">RNA polymerase sigma-70 region 4 domain-containing protein</fullName>
    </recommendedName>
</protein>
<dbReference type="Proteomes" id="UP000026921">
    <property type="component" value="Unassembled WGS sequence"/>
</dbReference>
<comment type="caution">
    <text evidence="1">The sequence shown here is derived from an EMBL/GenBank/DDBJ whole genome shotgun (WGS) entry which is preliminary data.</text>
</comment>
<proteinExistence type="predicted"/>
<sequence length="124" mass="14707">MMSYTVEVDKTNWTRQRIRNAFLNWHRLEETVWTFNYATANELTKGQYQHAKSFFYRLSKLSESQLNLVSYLYYYSLPSEKPTVKDAAKHFGIKESKIKSNLDTIYFVLRSPCLEPSYQLAAEK</sequence>